<dbReference type="EMBL" id="CP048113">
    <property type="protein sequence ID" value="QHS63950.1"/>
    <property type="molecule type" value="Genomic_DNA"/>
</dbReference>
<evidence type="ECO:0000259" key="1">
    <source>
        <dbReference type="Pfam" id="PF06580"/>
    </source>
</evidence>
<feature type="domain" description="Signal transduction histidine kinase internal region" evidence="1">
    <location>
        <begin position="42"/>
        <end position="120"/>
    </location>
</feature>
<dbReference type="AlphaFoldDB" id="A0A6B9ZNF6"/>
<dbReference type="GO" id="GO:0000155">
    <property type="term" value="F:phosphorelay sensor kinase activity"/>
    <property type="evidence" value="ECO:0007669"/>
    <property type="project" value="InterPro"/>
</dbReference>
<dbReference type="GO" id="GO:0016020">
    <property type="term" value="C:membrane"/>
    <property type="evidence" value="ECO:0007669"/>
    <property type="project" value="InterPro"/>
</dbReference>
<protein>
    <submittedName>
        <fullName evidence="2">Two-component system sensor protein</fullName>
    </submittedName>
</protein>
<dbReference type="PANTHER" id="PTHR34220">
    <property type="entry name" value="SENSOR HISTIDINE KINASE YPDA"/>
    <property type="match status" value="1"/>
</dbReference>
<proteinExistence type="predicted"/>
<name>A0A6B9ZNF6_9BACT</name>
<reference evidence="2 3" key="1">
    <citation type="submission" date="2020-01" db="EMBL/GenBank/DDBJ databases">
        <title>Complete genome sequence of Chitinophaga sp. H33E-04 isolated from quinoa roots.</title>
        <authorList>
            <person name="Weon H.-Y."/>
            <person name="Lee S.A."/>
        </authorList>
    </citation>
    <scope>NUCLEOTIDE SEQUENCE [LARGE SCALE GENOMIC DNA]</scope>
    <source>
        <strain evidence="2 3">H33E-04</strain>
    </source>
</reference>
<sequence>MLAGLRGSITIGGVAAAVKLLKCFFEKQQAALILEKERTKIELQMLKAQLHPHFLFNTLNNVYSLTQDVSAKASGMIMGLSELLRYMLYDCDKPIVPLDKELKMTRDYLELETVRYDHQLDISLQLPQQGGHLFIAPLILLPFLENAFKHGASKMVEQPWISMHINITGLELSMKLINGKCASAHTPAAGIGIMNVRQRLQLLYPGTHDLQIDDLEEMYIVNLKMTLDIASYASEKPFAYGAAKEI</sequence>
<dbReference type="KEGG" id="chih:GWR21_06275"/>
<evidence type="ECO:0000313" key="3">
    <source>
        <dbReference type="Proteomes" id="UP000476411"/>
    </source>
</evidence>
<gene>
    <name evidence="2" type="ORF">GWR21_06275</name>
</gene>
<dbReference type="InterPro" id="IPR010559">
    <property type="entry name" value="Sig_transdc_His_kin_internal"/>
</dbReference>
<dbReference type="PANTHER" id="PTHR34220:SF7">
    <property type="entry name" value="SENSOR HISTIDINE KINASE YPDA"/>
    <property type="match status" value="1"/>
</dbReference>
<dbReference type="Pfam" id="PF06580">
    <property type="entry name" value="His_kinase"/>
    <property type="match status" value="1"/>
</dbReference>
<evidence type="ECO:0000313" key="2">
    <source>
        <dbReference type="EMBL" id="QHS63950.1"/>
    </source>
</evidence>
<dbReference type="Proteomes" id="UP000476411">
    <property type="component" value="Chromosome"/>
</dbReference>
<keyword evidence="3" id="KW-1185">Reference proteome</keyword>
<organism evidence="2 3">
    <name type="scientific">Chitinophaga agri</name>
    <dbReference type="NCBI Taxonomy" id="2703787"/>
    <lineage>
        <taxon>Bacteria</taxon>
        <taxon>Pseudomonadati</taxon>
        <taxon>Bacteroidota</taxon>
        <taxon>Chitinophagia</taxon>
        <taxon>Chitinophagales</taxon>
        <taxon>Chitinophagaceae</taxon>
        <taxon>Chitinophaga</taxon>
    </lineage>
</organism>
<accession>A0A6B9ZNF6</accession>
<dbReference type="InterPro" id="IPR050640">
    <property type="entry name" value="Bact_2-comp_sensor_kinase"/>
</dbReference>